<dbReference type="EMBL" id="FO704551">
    <property type="protein sequence ID" value="CDG23303.1"/>
    <property type="molecule type" value="Genomic_DNA"/>
</dbReference>
<sequence>MLVVSHRPKSGCCDGMTQSRITPAFIIRFFLVLFLLLSGIGNVSAGEKIKQETTVIDVPALSKRVTDLATILTKQEKQGLTRQLKKLQAEKKVQMAVLILPTTGSDTVEEFASRVFDKWKLGSKEKDRHDGILFLIAVDDHKMRIAVGSGLEGQLTDGKVSGILRKEVKPAFKEMAYYEGISNAIDAVGTLLGQAETQTELSRVAKAVEENSAFDNISDKVSEESLVAPFGFCLVSMLCLPWLVFRTGHWFKRYLKCVLTTSVATYVLSLVGIFPPIPLAFYLLIFLLPVILICLVLFSVLSLLKSLFSNLFGGLFGGSGSGADSPKSDDNDDDDGNFLGGGGRSNGGGASSDW</sequence>
<organism evidence="4 5">
    <name type="scientific">Xenorhabdus poinarii G6</name>
    <dbReference type="NCBI Taxonomy" id="1354304"/>
    <lineage>
        <taxon>Bacteria</taxon>
        <taxon>Pseudomonadati</taxon>
        <taxon>Pseudomonadota</taxon>
        <taxon>Gammaproteobacteria</taxon>
        <taxon>Enterobacterales</taxon>
        <taxon>Morganellaceae</taxon>
        <taxon>Xenorhabdus</taxon>
    </lineage>
</organism>
<feature type="transmembrane region" description="Helical" evidence="2">
    <location>
        <begin position="280"/>
        <end position="304"/>
    </location>
</feature>
<dbReference type="HOGENOM" id="CLU_035211_0_2_6"/>
<keyword evidence="2" id="KW-0812">Transmembrane</keyword>
<keyword evidence="5" id="KW-1185">Reference proteome</keyword>
<dbReference type="InterPro" id="IPR007621">
    <property type="entry name" value="TPM_dom"/>
</dbReference>
<feature type="region of interest" description="Disordered" evidence="1">
    <location>
        <begin position="321"/>
        <end position="354"/>
    </location>
</feature>
<feature type="transmembrane region" description="Helical" evidence="2">
    <location>
        <begin position="257"/>
        <end position="274"/>
    </location>
</feature>
<reference evidence="4 5" key="1">
    <citation type="submission" date="2013-07" db="EMBL/GenBank/DDBJ databases">
        <authorList>
            <person name="Genoscope - CEA"/>
        </authorList>
    </citation>
    <scope>NUCLEOTIDE SEQUENCE [LARGE SCALE GENOMIC DNA]</scope>
    <source>
        <strain evidence="4 5">G6</strain>
    </source>
</reference>
<dbReference type="Pfam" id="PF04536">
    <property type="entry name" value="TPM_phosphatase"/>
    <property type="match status" value="1"/>
</dbReference>
<evidence type="ECO:0000256" key="2">
    <source>
        <dbReference type="SAM" id="Phobius"/>
    </source>
</evidence>
<dbReference type="Gene3D" id="3.10.310.50">
    <property type="match status" value="1"/>
</dbReference>
<dbReference type="PANTHER" id="PTHR30373">
    <property type="entry name" value="UPF0603 PROTEIN YGCG"/>
    <property type="match status" value="1"/>
</dbReference>
<keyword evidence="2" id="KW-0472">Membrane</keyword>
<dbReference type="Proteomes" id="UP000032735">
    <property type="component" value="Chromosome"/>
</dbReference>
<evidence type="ECO:0000313" key="5">
    <source>
        <dbReference type="Proteomes" id="UP000032735"/>
    </source>
</evidence>
<feature type="domain" description="TPM" evidence="3">
    <location>
        <begin position="65"/>
        <end position="190"/>
    </location>
</feature>
<proteinExistence type="predicted"/>
<evidence type="ECO:0000313" key="4">
    <source>
        <dbReference type="EMBL" id="CDG23303.1"/>
    </source>
</evidence>
<protein>
    <recommendedName>
        <fullName evidence="3">TPM domain-containing protein</fullName>
    </recommendedName>
</protein>
<gene>
    <name evidence="4" type="ORF">XPG1_3676</name>
</gene>
<dbReference type="STRING" id="1354304.XPG1_3676"/>
<evidence type="ECO:0000259" key="3">
    <source>
        <dbReference type="Pfam" id="PF04536"/>
    </source>
</evidence>
<evidence type="ECO:0000256" key="1">
    <source>
        <dbReference type="SAM" id="MobiDB-lite"/>
    </source>
</evidence>
<keyword evidence="2" id="KW-1133">Transmembrane helix</keyword>
<name>A0A068R7X8_9GAMM</name>
<feature type="compositionally biased region" description="Gly residues" evidence="1">
    <location>
        <begin position="338"/>
        <end position="354"/>
    </location>
</feature>
<dbReference type="KEGG" id="xpo:XPG1_3676"/>
<dbReference type="AlphaFoldDB" id="A0A068R7X8"/>
<feature type="transmembrane region" description="Helical" evidence="2">
    <location>
        <begin position="21"/>
        <end position="41"/>
    </location>
</feature>
<accession>A0A068R7X8</accession>
<dbReference type="PANTHER" id="PTHR30373:SF2">
    <property type="entry name" value="UPF0603 PROTEIN YGCG"/>
    <property type="match status" value="1"/>
</dbReference>